<keyword evidence="1" id="KW-0677">Repeat</keyword>
<dbReference type="FunCoup" id="A0A804HLZ8">
    <property type="interactions" value="2"/>
</dbReference>
<dbReference type="PANTHER" id="PTHR47926">
    <property type="entry name" value="PENTATRICOPEPTIDE REPEAT-CONTAINING PROTEIN"/>
    <property type="match status" value="1"/>
</dbReference>
<feature type="repeat" description="PPR" evidence="2">
    <location>
        <begin position="305"/>
        <end position="339"/>
    </location>
</feature>
<protein>
    <submittedName>
        <fullName evidence="3">(wild Malaysian banana) hypothetical protein</fullName>
    </submittedName>
</protein>
<dbReference type="EMBL" id="HG996473">
    <property type="protein sequence ID" value="CAG1857044.1"/>
    <property type="molecule type" value="Genomic_DNA"/>
</dbReference>
<feature type="repeat" description="PPR" evidence="2">
    <location>
        <begin position="406"/>
        <end position="440"/>
    </location>
</feature>
<dbReference type="Proteomes" id="UP000012960">
    <property type="component" value="Unplaced"/>
</dbReference>
<evidence type="ECO:0000313" key="3">
    <source>
        <dbReference type="EMBL" id="CAG1857044.1"/>
    </source>
</evidence>
<evidence type="ECO:0000256" key="1">
    <source>
        <dbReference type="ARBA" id="ARBA00022737"/>
    </source>
</evidence>
<dbReference type="InterPro" id="IPR046960">
    <property type="entry name" value="PPR_At4g14850-like_plant"/>
</dbReference>
<dbReference type="InParanoid" id="A0A804HLZ8"/>
<reference evidence="4" key="2">
    <citation type="submission" date="2021-05" db="UniProtKB">
        <authorList>
            <consortium name="EnsemblPlants"/>
        </authorList>
    </citation>
    <scope>IDENTIFICATION</scope>
    <source>
        <strain evidence="4">subsp. malaccensis</strain>
    </source>
</reference>
<dbReference type="FunFam" id="1.25.40.10:FF:000073">
    <property type="entry name" value="Pentatricopeptide repeat-containing protein chloroplastic"/>
    <property type="match status" value="1"/>
</dbReference>
<accession>A0A804HLZ8</accession>
<proteinExistence type="predicted"/>
<dbReference type="AlphaFoldDB" id="A0A804HLZ8"/>
<organism evidence="4 5">
    <name type="scientific">Musa acuminata subsp. malaccensis</name>
    <name type="common">Wild banana</name>
    <name type="synonym">Musa malaccensis</name>
    <dbReference type="NCBI Taxonomy" id="214687"/>
    <lineage>
        <taxon>Eukaryota</taxon>
        <taxon>Viridiplantae</taxon>
        <taxon>Streptophyta</taxon>
        <taxon>Embryophyta</taxon>
        <taxon>Tracheophyta</taxon>
        <taxon>Spermatophyta</taxon>
        <taxon>Magnoliopsida</taxon>
        <taxon>Liliopsida</taxon>
        <taxon>Zingiberales</taxon>
        <taxon>Musaceae</taxon>
        <taxon>Musa</taxon>
    </lineage>
</organism>
<dbReference type="PROSITE" id="PS51375">
    <property type="entry name" value="PPR"/>
    <property type="match status" value="3"/>
</dbReference>
<name>A0A804HLZ8_MUSAM</name>
<dbReference type="Gene3D" id="1.25.40.10">
    <property type="entry name" value="Tetratricopeptide repeat domain"/>
    <property type="match status" value="4"/>
</dbReference>
<dbReference type="OMA" id="DMYIKNH"/>
<dbReference type="PANTHER" id="PTHR47926:SF349">
    <property type="entry name" value="(WILD MALAYSIAN BANANA) HYPOTHETICAL PROTEIN"/>
    <property type="match status" value="1"/>
</dbReference>
<evidence type="ECO:0000256" key="2">
    <source>
        <dbReference type="PROSITE-ProRule" id="PRU00708"/>
    </source>
</evidence>
<dbReference type="GO" id="GO:0009451">
    <property type="term" value="P:RNA modification"/>
    <property type="evidence" value="ECO:0007669"/>
    <property type="project" value="InterPro"/>
</dbReference>
<dbReference type="Pfam" id="PF01535">
    <property type="entry name" value="PPR"/>
    <property type="match status" value="2"/>
</dbReference>
<dbReference type="NCBIfam" id="TIGR00756">
    <property type="entry name" value="PPR"/>
    <property type="match status" value="5"/>
</dbReference>
<gene>
    <name evidence="3" type="ORF">GSMUA_35940.1</name>
</gene>
<dbReference type="InterPro" id="IPR011990">
    <property type="entry name" value="TPR-like_helical_dom_sf"/>
</dbReference>
<dbReference type="FunFam" id="1.25.40.10:FF:001681">
    <property type="entry name" value="Pentatricopeptide repeat-containing protein At4g33170 family"/>
    <property type="match status" value="1"/>
</dbReference>
<dbReference type="GO" id="GO:0003723">
    <property type="term" value="F:RNA binding"/>
    <property type="evidence" value="ECO:0007669"/>
    <property type="project" value="InterPro"/>
</dbReference>
<dbReference type="EnsemblPlants" id="Ma00_t00530.1">
    <property type="protein sequence ID" value="Ma00_p00530.1"/>
    <property type="gene ID" value="Ma00_g00530"/>
</dbReference>
<dbReference type="Pfam" id="PF20431">
    <property type="entry name" value="E_motif"/>
    <property type="match status" value="1"/>
</dbReference>
<dbReference type="Pfam" id="PF13041">
    <property type="entry name" value="PPR_2"/>
    <property type="match status" value="4"/>
</dbReference>
<evidence type="ECO:0000313" key="5">
    <source>
        <dbReference type="Proteomes" id="UP000012960"/>
    </source>
</evidence>
<dbReference type="InterPro" id="IPR046848">
    <property type="entry name" value="E_motif"/>
</dbReference>
<feature type="repeat" description="PPR" evidence="2">
    <location>
        <begin position="104"/>
        <end position="138"/>
    </location>
</feature>
<dbReference type="InterPro" id="IPR002885">
    <property type="entry name" value="PPR_rpt"/>
</dbReference>
<dbReference type="OrthoDB" id="185373at2759"/>
<sequence>MPRCTLPPLVFSRPPIYAYPPCWFRTSRLSPDHEEEDECYAHLLQRCAQTSDLRLGTAIHSQLLKRPFLHSSLFLQNHLLNMYFKCCREPSLPVHLFDQMPLRNVVTWSAAIAGLVQCGRPLQALSLFYDMHREGVRPNEFALVSALNAASLSDGCSQARQIYSQVIRLGFDSNVFLINAFLMSLIRNGRMEEAAEVFDKYGAKDVVSWNSMLAGYLQCSYSDLWRFWCRMSRAGLRPDEFSFSSVLTGLAKASCLRSGVQVHGQVVRHGHGEDVCVGNSLVEMYLKNKDLVSSSKAFAEMPWRDVVSWTQMAAGALDCGQPAEALRIVDQMKLAGVRPNKFTLATMFNAYSSLTSLEEGRKAHGYRIKLGDEVDECVDNALVDMYAKCGSTGSALQVFRSMKQRSVISWTAMIMGLAQNGRGREAAEAFDEMIAEKVRPNYITLICVLYACGQGRLVEKGRRYFDSMERDHGIVPGEDHYACMVDLLGKAGCIAEAEELIRSMISKPGVLVWQTLLGACQLHGDVETGKRAAEQALAMEEKDPSTYVLLSNMFADAKNWAVAGRIRELMEEREVRKMPGSSWTGA</sequence>
<evidence type="ECO:0000313" key="4">
    <source>
        <dbReference type="EnsemblPlants" id="Ma00_p00530.1"/>
    </source>
</evidence>
<keyword evidence="5" id="KW-1185">Reference proteome</keyword>
<reference evidence="3" key="1">
    <citation type="submission" date="2021-03" db="EMBL/GenBank/DDBJ databases">
        <authorList>
            <consortium name="Genoscope - CEA"/>
            <person name="William W."/>
        </authorList>
    </citation>
    <scope>NUCLEOTIDE SEQUENCE</scope>
    <source>
        <strain evidence="3">Doubled-haploid Pahang</strain>
    </source>
</reference>
<dbReference type="Gramene" id="Ma00_t00530.1">
    <property type="protein sequence ID" value="Ma00_p00530.1"/>
    <property type="gene ID" value="Ma00_g00530"/>
</dbReference>